<evidence type="ECO:0000256" key="3">
    <source>
        <dbReference type="ARBA" id="ARBA00022723"/>
    </source>
</evidence>
<feature type="binding site" description="axial binding residue" evidence="5">
    <location>
        <position position="528"/>
    </location>
    <ligand>
        <name>heme</name>
        <dbReference type="ChEBI" id="CHEBI:30413"/>
    </ligand>
    <ligandPart>
        <name>Fe</name>
        <dbReference type="ChEBI" id="CHEBI:18248"/>
    </ligandPart>
</feature>
<dbReference type="OrthoDB" id="1470350at2759"/>
<dbReference type="InterPro" id="IPR001128">
    <property type="entry name" value="Cyt_P450"/>
</dbReference>
<dbReference type="InterPro" id="IPR017972">
    <property type="entry name" value="Cyt_P450_CS"/>
</dbReference>
<sequence length="585" mass="65238">MNLQNFTTVTLPYNGILVVAVAVVLYFLSRAALPSPIKDIPYNEKSAGRILGDVPEMLRWKNEFGNAFGYFPWLTRETNSPIVQVFLRPLGRPWVVVVDPRESHDIMTRRFAEFDRSNFFGETMKAMGPKFHAHFPTGHEWNVHRRLIGDTMSASFLHNVAGRQMWDVMQGVVDLWQIKARLSGERSFNAAGDIKRAALDIIWAATFGFETGTIKAQNNLLGSKKQFDLPVDSDAAVEFPVATDPQACTSLVTVMNSIRIPLNSPFPQFHHWFALKFYPSLVAAGKHRDGMIASAVQAAGQKFSKQKAEDVIELTAGLKSAVDLVVAKEIKMAQKEGRAPQVNSQSIRDELFGFLLAGYETTSTNVCWGMKFLTKHQKAQDRLHIALNAAFRRASRAGESPTIEEITGTSIPYLDAVIAEVMRCSIGAVAAIRLATVDTQILGYRIPKGTDVFLMNNGSGKLTEPIEIGEANRSTSSQEAKYRTGAWDSSDISLFKPERWISTDEKGSEKFNPLAGPAHPFGAGPRGCFGRKWALLEIKIIFVLTFWNFSLLPTPEALSSWRVGEQNQAEQVYLRMRLLRVDKHK</sequence>
<dbReference type="GO" id="GO:0016705">
    <property type="term" value="F:oxidoreductase activity, acting on paired donors, with incorporation or reduction of molecular oxygen"/>
    <property type="evidence" value="ECO:0007669"/>
    <property type="project" value="InterPro"/>
</dbReference>
<keyword evidence="3 5" id="KW-0479">Metal-binding</keyword>
<dbReference type="InterPro" id="IPR036396">
    <property type="entry name" value="Cyt_P450_sf"/>
</dbReference>
<evidence type="ECO:0000313" key="9">
    <source>
        <dbReference type="Proteomes" id="UP000799441"/>
    </source>
</evidence>
<dbReference type="Proteomes" id="UP000799441">
    <property type="component" value="Unassembled WGS sequence"/>
</dbReference>
<organism evidence="8 9">
    <name type="scientific">Polychaeton citri CBS 116435</name>
    <dbReference type="NCBI Taxonomy" id="1314669"/>
    <lineage>
        <taxon>Eukaryota</taxon>
        <taxon>Fungi</taxon>
        <taxon>Dikarya</taxon>
        <taxon>Ascomycota</taxon>
        <taxon>Pezizomycotina</taxon>
        <taxon>Dothideomycetes</taxon>
        <taxon>Dothideomycetidae</taxon>
        <taxon>Capnodiales</taxon>
        <taxon>Capnodiaceae</taxon>
        <taxon>Polychaeton</taxon>
    </lineage>
</organism>
<dbReference type="GO" id="GO:0004497">
    <property type="term" value="F:monooxygenase activity"/>
    <property type="evidence" value="ECO:0007669"/>
    <property type="project" value="UniProtKB-KW"/>
</dbReference>
<protein>
    <submittedName>
        <fullName evidence="8">Cytochrome P450</fullName>
    </submittedName>
</protein>
<dbReference type="PROSITE" id="PS00086">
    <property type="entry name" value="CYTOCHROME_P450"/>
    <property type="match status" value="1"/>
</dbReference>
<evidence type="ECO:0000313" key="8">
    <source>
        <dbReference type="EMBL" id="KAF2725986.1"/>
    </source>
</evidence>
<feature type="transmembrane region" description="Helical" evidence="7">
    <location>
        <begin position="6"/>
        <end position="28"/>
    </location>
</feature>
<gene>
    <name evidence="8" type="ORF">K431DRAFT_215048</name>
</gene>
<evidence type="ECO:0000256" key="2">
    <source>
        <dbReference type="ARBA" id="ARBA00010617"/>
    </source>
</evidence>
<dbReference type="InterPro" id="IPR050121">
    <property type="entry name" value="Cytochrome_P450_monoxygenase"/>
</dbReference>
<dbReference type="Gene3D" id="1.10.630.10">
    <property type="entry name" value="Cytochrome P450"/>
    <property type="match status" value="1"/>
</dbReference>
<dbReference type="AlphaFoldDB" id="A0A9P4UUN7"/>
<name>A0A9P4UUN7_9PEZI</name>
<keyword evidence="7" id="KW-0472">Membrane</keyword>
<evidence type="ECO:0000256" key="1">
    <source>
        <dbReference type="ARBA" id="ARBA00001971"/>
    </source>
</evidence>
<proteinExistence type="inferred from homology"/>
<dbReference type="PANTHER" id="PTHR24305:SF232">
    <property type="entry name" value="P450, PUTATIVE (EUROFUNG)-RELATED"/>
    <property type="match status" value="1"/>
</dbReference>
<comment type="similarity">
    <text evidence="2 6">Belongs to the cytochrome P450 family.</text>
</comment>
<evidence type="ECO:0000256" key="7">
    <source>
        <dbReference type="SAM" id="Phobius"/>
    </source>
</evidence>
<keyword evidence="6" id="KW-0503">Monooxygenase</keyword>
<accession>A0A9P4UUN7</accession>
<evidence type="ECO:0000256" key="6">
    <source>
        <dbReference type="RuleBase" id="RU000461"/>
    </source>
</evidence>
<dbReference type="EMBL" id="MU003766">
    <property type="protein sequence ID" value="KAF2725986.1"/>
    <property type="molecule type" value="Genomic_DNA"/>
</dbReference>
<evidence type="ECO:0000256" key="5">
    <source>
        <dbReference type="PIRSR" id="PIRSR602403-1"/>
    </source>
</evidence>
<dbReference type="SUPFAM" id="SSF48264">
    <property type="entry name" value="Cytochrome P450"/>
    <property type="match status" value="1"/>
</dbReference>
<comment type="caution">
    <text evidence="8">The sequence shown here is derived from an EMBL/GenBank/DDBJ whole genome shotgun (WGS) entry which is preliminary data.</text>
</comment>
<dbReference type="Pfam" id="PF00067">
    <property type="entry name" value="p450"/>
    <property type="match status" value="2"/>
</dbReference>
<dbReference type="GO" id="GO:0005506">
    <property type="term" value="F:iron ion binding"/>
    <property type="evidence" value="ECO:0007669"/>
    <property type="project" value="InterPro"/>
</dbReference>
<dbReference type="PRINTS" id="PR00385">
    <property type="entry name" value="P450"/>
</dbReference>
<reference evidence="8" key="1">
    <citation type="journal article" date="2020" name="Stud. Mycol.">
        <title>101 Dothideomycetes genomes: a test case for predicting lifestyles and emergence of pathogens.</title>
        <authorList>
            <person name="Haridas S."/>
            <person name="Albert R."/>
            <person name="Binder M."/>
            <person name="Bloem J."/>
            <person name="Labutti K."/>
            <person name="Salamov A."/>
            <person name="Andreopoulos B."/>
            <person name="Baker S."/>
            <person name="Barry K."/>
            <person name="Bills G."/>
            <person name="Bluhm B."/>
            <person name="Cannon C."/>
            <person name="Castanera R."/>
            <person name="Culley D."/>
            <person name="Daum C."/>
            <person name="Ezra D."/>
            <person name="Gonzalez J."/>
            <person name="Henrissat B."/>
            <person name="Kuo A."/>
            <person name="Liang C."/>
            <person name="Lipzen A."/>
            <person name="Lutzoni F."/>
            <person name="Magnuson J."/>
            <person name="Mondo S."/>
            <person name="Nolan M."/>
            <person name="Ohm R."/>
            <person name="Pangilinan J."/>
            <person name="Park H.-J."/>
            <person name="Ramirez L."/>
            <person name="Alfaro M."/>
            <person name="Sun H."/>
            <person name="Tritt A."/>
            <person name="Yoshinaga Y."/>
            <person name="Zwiers L.-H."/>
            <person name="Turgeon B."/>
            <person name="Goodwin S."/>
            <person name="Spatafora J."/>
            <person name="Crous P."/>
            <person name="Grigoriev I."/>
        </authorList>
    </citation>
    <scope>NUCLEOTIDE SEQUENCE</scope>
    <source>
        <strain evidence="8">CBS 116435</strain>
    </source>
</reference>
<comment type="cofactor">
    <cofactor evidence="1 5">
        <name>heme</name>
        <dbReference type="ChEBI" id="CHEBI:30413"/>
    </cofactor>
</comment>
<keyword evidence="7" id="KW-0812">Transmembrane</keyword>
<dbReference type="PANTHER" id="PTHR24305">
    <property type="entry name" value="CYTOCHROME P450"/>
    <property type="match status" value="1"/>
</dbReference>
<evidence type="ECO:0000256" key="4">
    <source>
        <dbReference type="ARBA" id="ARBA00023004"/>
    </source>
</evidence>
<keyword evidence="6" id="KW-0560">Oxidoreductase</keyword>
<keyword evidence="5 6" id="KW-0349">Heme</keyword>
<dbReference type="InterPro" id="IPR002403">
    <property type="entry name" value="Cyt_P450_E_grp-IV"/>
</dbReference>
<dbReference type="PRINTS" id="PR00465">
    <property type="entry name" value="EP450IV"/>
</dbReference>
<keyword evidence="9" id="KW-1185">Reference proteome</keyword>
<keyword evidence="7" id="KW-1133">Transmembrane helix</keyword>
<keyword evidence="4 5" id="KW-0408">Iron</keyword>
<dbReference type="GO" id="GO:0020037">
    <property type="term" value="F:heme binding"/>
    <property type="evidence" value="ECO:0007669"/>
    <property type="project" value="InterPro"/>
</dbReference>